<dbReference type="STRING" id="1121950.SAMN02745243_01781"/>
<dbReference type="PANTHER" id="PTHR22777">
    <property type="entry name" value="HEMOLYSIN-RELATED"/>
    <property type="match status" value="1"/>
</dbReference>
<evidence type="ECO:0000259" key="4">
    <source>
        <dbReference type="PROSITE" id="PS51371"/>
    </source>
</evidence>
<dbReference type="OrthoDB" id="9798188at2"/>
<name>A0A1M6NCE2_9FIRM</name>
<dbReference type="Gene3D" id="3.10.580.10">
    <property type="entry name" value="CBS-domain"/>
    <property type="match status" value="1"/>
</dbReference>
<dbReference type="PROSITE" id="PS51371">
    <property type="entry name" value="CBS"/>
    <property type="match status" value="2"/>
</dbReference>
<dbReference type="CDD" id="cd04590">
    <property type="entry name" value="CBS_pair_CorC_HlyC_assoc"/>
    <property type="match status" value="1"/>
</dbReference>
<dbReference type="InterPro" id="IPR046342">
    <property type="entry name" value="CBS_dom_sf"/>
</dbReference>
<dbReference type="Pfam" id="PF00571">
    <property type="entry name" value="CBS"/>
    <property type="match status" value="2"/>
</dbReference>
<dbReference type="GO" id="GO:0005886">
    <property type="term" value="C:plasma membrane"/>
    <property type="evidence" value="ECO:0007669"/>
    <property type="project" value="TreeGrafter"/>
</dbReference>
<evidence type="ECO:0000256" key="2">
    <source>
        <dbReference type="ARBA" id="ARBA00023122"/>
    </source>
</evidence>
<gene>
    <name evidence="5" type="ORF">SAMN02745243_01781</name>
</gene>
<feature type="domain" description="CBS" evidence="4">
    <location>
        <begin position="132"/>
        <end position="189"/>
    </location>
</feature>
<protein>
    <submittedName>
        <fullName evidence="5">CBS domain-containing protein</fullName>
    </submittedName>
</protein>
<dbReference type="EMBL" id="FQZY01000022">
    <property type="protein sequence ID" value="SHJ93256.1"/>
    <property type="molecule type" value="Genomic_DNA"/>
</dbReference>
<dbReference type="Gene3D" id="3.30.465.10">
    <property type="match status" value="1"/>
</dbReference>
<accession>A0A1M6NCE2</accession>
<evidence type="ECO:0000256" key="3">
    <source>
        <dbReference type="PROSITE-ProRule" id="PRU00703"/>
    </source>
</evidence>
<evidence type="ECO:0000256" key="1">
    <source>
        <dbReference type="ARBA" id="ARBA00022737"/>
    </source>
</evidence>
<dbReference type="InterPro" id="IPR036318">
    <property type="entry name" value="FAD-bd_PCMH-like_sf"/>
</dbReference>
<dbReference type="InterPro" id="IPR044751">
    <property type="entry name" value="Ion_transp-like_CBS"/>
</dbReference>
<dbReference type="SMART" id="SM01091">
    <property type="entry name" value="CorC_HlyC"/>
    <property type="match status" value="1"/>
</dbReference>
<dbReference type="InterPro" id="IPR000644">
    <property type="entry name" value="CBS_dom"/>
</dbReference>
<dbReference type="RefSeq" id="WP_073108773.1">
    <property type="nucleotide sequence ID" value="NZ_FQZY01000022.1"/>
</dbReference>
<organism evidence="5 6">
    <name type="scientific">Hespellia stercorisuis DSM 15480</name>
    <dbReference type="NCBI Taxonomy" id="1121950"/>
    <lineage>
        <taxon>Bacteria</taxon>
        <taxon>Bacillati</taxon>
        <taxon>Bacillota</taxon>
        <taxon>Clostridia</taxon>
        <taxon>Lachnospirales</taxon>
        <taxon>Lachnospiraceae</taxon>
        <taxon>Hespellia</taxon>
    </lineage>
</organism>
<sequence>MEEESLLEKVKSFFLEEEPDEKKAEHIVSMIDEGRRQGRYATSEAEMIRNIFEFGDKDAKDIMTHRKNIVAIDSSDTLEDVFRFVVNESNSRFPVYDGDIDNITGTIHLKELMKNYLKEELRDCPLKDIPGMIRSVSFVPETKSIDTLFKAMQFKKKHMVIVLDEYGMTSGLVAMEDIVEEIVGNILDEYDKEEATITKQADGSYIVPGLTPLEDLERMLGITFEEEDFDTLNGFLVDELDHIPTEEEECHVDYGRYHFSVISVNDNIIQTVKIEKQKEE</sequence>
<feature type="domain" description="CBS" evidence="4">
    <location>
        <begin position="63"/>
        <end position="124"/>
    </location>
</feature>
<dbReference type="AlphaFoldDB" id="A0A1M6NCE2"/>
<dbReference type="Proteomes" id="UP000184301">
    <property type="component" value="Unassembled WGS sequence"/>
</dbReference>
<dbReference type="Pfam" id="PF03471">
    <property type="entry name" value="CorC_HlyC"/>
    <property type="match status" value="1"/>
</dbReference>
<dbReference type="InterPro" id="IPR005170">
    <property type="entry name" value="Transptr-assoc_dom"/>
</dbReference>
<keyword evidence="1" id="KW-0677">Repeat</keyword>
<evidence type="ECO:0000313" key="5">
    <source>
        <dbReference type="EMBL" id="SHJ93256.1"/>
    </source>
</evidence>
<proteinExistence type="predicted"/>
<keyword evidence="2 3" id="KW-0129">CBS domain</keyword>
<keyword evidence="6" id="KW-1185">Reference proteome</keyword>
<dbReference type="SUPFAM" id="SSF54631">
    <property type="entry name" value="CBS-domain pair"/>
    <property type="match status" value="1"/>
</dbReference>
<dbReference type="InterPro" id="IPR016169">
    <property type="entry name" value="FAD-bd_PCMH_sub2"/>
</dbReference>
<dbReference type="FunFam" id="3.10.580.10:FF:000002">
    <property type="entry name" value="Magnesium/cobalt efflux protein CorC"/>
    <property type="match status" value="1"/>
</dbReference>
<dbReference type="GO" id="GO:0050660">
    <property type="term" value="F:flavin adenine dinucleotide binding"/>
    <property type="evidence" value="ECO:0007669"/>
    <property type="project" value="InterPro"/>
</dbReference>
<evidence type="ECO:0000313" key="6">
    <source>
        <dbReference type="Proteomes" id="UP000184301"/>
    </source>
</evidence>
<dbReference type="PANTHER" id="PTHR22777:SF17">
    <property type="entry name" value="UPF0053 PROTEIN SLL0260"/>
    <property type="match status" value="1"/>
</dbReference>
<reference evidence="5 6" key="1">
    <citation type="submission" date="2016-11" db="EMBL/GenBank/DDBJ databases">
        <authorList>
            <person name="Jaros S."/>
            <person name="Januszkiewicz K."/>
            <person name="Wedrychowicz H."/>
        </authorList>
    </citation>
    <scope>NUCLEOTIDE SEQUENCE [LARGE SCALE GENOMIC DNA]</scope>
    <source>
        <strain evidence="5 6">DSM 15480</strain>
    </source>
</reference>
<dbReference type="SUPFAM" id="SSF56176">
    <property type="entry name" value="FAD-binding/transporter-associated domain-like"/>
    <property type="match status" value="1"/>
</dbReference>